<dbReference type="GO" id="GO:0006261">
    <property type="term" value="P:DNA-templated DNA replication"/>
    <property type="evidence" value="ECO:0007669"/>
    <property type="project" value="InterPro"/>
</dbReference>
<dbReference type="GO" id="GO:0097681">
    <property type="term" value="P:double-strand break repair via alternative nonhomologous end joining"/>
    <property type="evidence" value="ECO:0007669"/>
    <property type="project" value="TreeGrafter"/>
</dbReference>
<keyword evidence="4" id="KW-0239">DNA-directed DNA polymerase</keyword>
<name>A0A7R9PDU1_TIMCA</name>
<dbReference type="EC" id="2.7.7.7" evidence="1"/>
<dbReference type="EMBL" id="OE192351">
    <property type="protein sequence ID" value="CAD7579542.1"/>
    <property type="molecule type" value="Genomic_DNA"/>
</dbReference>
<dbReference type="InterPro" id="IPR019760">
    <property type="entry name" value="DNA-dir_DNA_pol_A_CS"/>
</dbReference>
<evidence type="ECO:0000256" key="2">
    <source>
        <dbReference type="ARBA" id="ARBA00022679"/>
    </source>
</evidence>
<feature type="domain" description="DNA-directed DNA polymerase family A palm" evidence="6">
    <location>
        <begin position="58"/>
        <end position="290"/>
    </location>
</feature>
<dbReference type="PRINTS" id="PR00868">
    <property type="entry name" value="DNAPOLI"/>
</dbReference>
<evidence type="ECO:0000313" key="7">
    <source>
        <dbReference type="EMBL" id="CAD7579542.1"/>
    </source>
</evidence>
<gene>
    <name evidence="7" type="ORF">TCMB3V08_LOCUS12076</name>
</gene>
<proteinExistence type="predicted"/>
<dbReference type="PANTHER" id="PTHR10133">
    <property type="entry name" value="DNA POLYMERASE I"/>
    <property type="match status" value="1"/>
</dbReference>
<evidence type="ECO:0000259" key="6">
    <source>
        <dbReference type="SMART" id="SM00482"/>
    </source>
</evidence>
<dbReference type="GO" id="GO:0003887">
    <property type="term" value="F:DNA-directed DNA polymerase activity"/>
    <property type="evidence" value="ECO:0007669"/>
    <property type="project" value="UniProtKB-KW"/>
</dbReference>
<protein>
    <recommendedName>
        <fullName evidence="1">DNA-directed DNA polymerase</fullName>
        <ecNumber evidence="1">2.7.7.7</ecNumber>
    </recommendedName>
</protein>
<sequence>MSMTTVFPLLNMNAGERMFGRCLMHTATGRISMHEPNLQNIPRDFDISPPEGSDVAVSMRLAFVPSKGNIFVSADYSQLELRLLAHFSGDTVLRSILNSGQDVFTSIAAAWNKIPHTQLANALVVLSSTAEDREIEVRISRHSKKWKTGTVVLKVALELRQSHIDLLRAKATVKVTFELRQRAKQICYGMIYGMGARALAEQLEVEESVAVSFMASFNKAYPGVKKFLAETIAKCRRQGYVETLQGRRRYLPAITGSNSLQKSKLSILISLVYTLGQFYNQNLHISSVGRY</sequence>
<accession>A0A7R9PDU1</accession>
<dbReference type="InterPro" id="IPR002298">
    <property type="entry name" value="DNA_polymerase_A"/>
</dbReference>
<evidence type="ECO:0000256" key="1">
    <source>
        <dbReference type="ARBA" id="ARBA00012417"/>
    </source>
</evidence>
<dbReference type="Gene3D" id="3.30.70.370">
    <property type="match status" value="1"/>
</dbReference>
<dbReference type="InterPro" id="IPR043502">
    <property type="entry name" value="DNA/RNA_pol_sf"/>
</dbReference>
<evidence type="ECO:0000256" key="3">
    <source>
        <dbReference type="ARBA" id="ARBA00022695"/>
    </source>
</evidence>
<dbReference type="Gene3D" id="1.10.150.20">
    <property type="entry name" value="5' to 3' exonuclease, C-terminal subdomain"/>
    <property type="match status" value="2"/>
</dbReference>
<dbReference type="PANTHER" id="PTHR10133:SF62">
    <property type="entry name" value="DNA POLYMERASE THETA"/>
    <property type="match status" value="1"/>
</dbReference>
<dbReference type="SMART" id="SM00482">
    <property type="entry name" value="POLAc"/>
    <property type="match status" value="1"/>
</dbReference>
<dbReference type="InterPro" id="IPR001098">
    <property type="entry name" value="DNA-dir_DNA_pol_A_palm_dom"/>
</dbReference>
<keyword evidence="3" id="KW-0548">Nucleotidyltransferase</keyword>
<dbReference type="PROSITE" id="PS00447">
    <property type="entry name" value="DNA_POLYMERASE_A"/>
    <property type="match status" value="1"/>
</dbReference>
<evidence type="ECO:0000256" key="5">
    <source>
        <dbReference type="ARBA" id="ARBA00049244"/>
    </source>
</evidence>
<reference evidence="7" key="1">
    <citation type="submission" date="2020-11" db="EMBL/GenBank/DDBJ databases">
        <authorList>
            <person name="Tran Van P."/>
        </authorList>
    </citation>
    <scope>NUCLEOTIDE SEQUENCE</scope>
</reference>
<organism evidence="7">
    <name type="scientific">Timema californicum</name>
    <name type="common">California timema</name>
    <name type="synonym">Walking stick</name>
    <dbReference type="NCBI Taxonomy" id="61474"/>
    <lineage>
        <taxon>Eukaryota</taxon>
        <taxon>Metazoa</taxon>
        <taxon>Ecdysozoa</taxon>
        <taxon>Arthropoda</taxon>
        <taxon>Hexapoda</taxon>
        <taxon>Insecta</taxon>
        <taxon>Pterygota</taxon>
        <taxon>Neoptera</taxon>
        <taxon>Polyneoptera</taxon>
        <taxon>Phasmatodea</taxon>
        <taxon>Timematodea</taxon>
        <taxon>Timematoidea</taxon>
        <taxon>Timematidae</taxon>
        <taxon>Timema</taxon>
    </lineage>
</organism>
<dbReference type="AlphaFoldDB" id="A0A7R9PDU1"/>
<comment type="catalytic activity">
    <reaction evidence="5">
        <text>DNA(n) + a 2'-deoxyribonucleoside 5'-triphosphate = DNA(n+1) + diphosphate</text>
        <dbReference type="Rhea" id="RHEA:22508"/>
        <dbReference type="Rhea" id="RHEA-COMP:17339"/>
        <dbReference type="Rhea" id="RHEA-COMP:17340"/>
        <dbReference type="ChEBI" id="CHEBI:33019"/>
        <dbReference type="ChEBI" id="CHEBI:61560"/>
        <dbReference type="ChEBI" id="CHEBI:173112"/>
        <dbReference type="EC" id="2.7.7.7"/>
    </reaction>
</comment>
<evidence type="ECO:0000256" key="4">
    <source>
        <dbReference type="ARBA" id="ARBA00022932"/>
    </source>
</evidence>
<dbReference type="GO" id="GO:0003677">
    <property type="term" value="F:DNA binding"/>
    <property type="evidence" value="ECO:0007669"/>
    <property type="project" value="InterPro"/>
</dbReference>
<dbReference type="Pfam" id="PF00476">
    <property type="entry name" value="DNA_pol_A"/>
    <property type="match status" value="2"/>
</dbReference>
<dbReference type="SUPFAM" id="SSF56672">
    <property type="entry name" value="DNA/RNA polymerases"/>
    <property type="match status" value="1"/>
</dbReference>
<keyword evidence="2" id="KW-0808">Transferase</keyword>